<dbReference type="AlphaFoldDB" id="A0A9D5DCG1"/>
<sequence length="166" mass="18774">MPNPSENKETLDDIDEAEIKPYLNSKTRTKLKTLIWETMNRDYLDEQATKKAAPKRSRVDEKPLKDRKRKPMKHLHAGVKTKKRRSSAVNYDALKSIIPDFDPGDEDEDRSGSGGAGGVVDDNGDDRGRDQKGESDETYALFDGVCAGEEEYEQDFGFGDQEKHFC</sequence>
<evidence type="ECO:0000313" key="4">
    <source>
        <dbReference type="Proteomes" id="UP001085076"/>
    </source>
</evidence>
<evidence type="ECO:0000256" key="1">
    <source>
        <dbReference type="SAM" id="MobiDB-lite"/>
    </source>
</evidence>
<protein>
    <recommendedName>
        <fullName evidence="2">Brf1 TBP-binding domain-containing protein</fullName>
    </recommendedName>
</protein>
<dbReference type="Proteomes" id="UP001085076">
    <property type="component" value="Miscellaneous, Linkage group lg01"/>
</dbReference>
<feature type="compositionally biased region" description="Basic and acidic residues" evidence="1">
    <location>
        <begin position="125"/>
        <end position="135"/>
    </location>
</feature>
<organism evidence="3 4">
    <name type="scientific">Dioscorea zingiberensis</name>
    <dbReference type="NCBI Taxonomy" id="325984"/>
    <lineage>
        <taxon>Eukaryota</taxon>
        <taxon>Viridiplantae</taxon>
        <taxon>Streptophyta</taxon>
        <taxon>Embryophyta</taxon>
        <taxon>Tracheophyta</taxon>
        <taxon>Spermatophyta</taxon>
        <taxon>Magnoliopsida</taxon>
        <taxon>Liliopsida</taxon>
        <taxon>Dioscoreales</taxon>
        <taxon>Dioscoreaceae</taxon>
        <taxon>Dioscorea</taxon>
    </lineage>
</organism>
<proteinExistence type="predicted"/>
<dbReference type="EMBL" id="JAGGNH010000001">
    <property type="protein sequence ID" value="KAJ0988644.1"/>
    <property type="molecule type" value="Genomic_DNA"/>
</dbReference>
<feature type="compositionally biased region" description="Basic residues" evidence="1">
    <location>
        <begin position="65"/>
        <end position="86"/>
    </location>
</feature>
<keyword evidence="4" id="KW-1185">Reference proteome</keyword>
<accession>A0A9D5DCG1</accession>
<gene>
    <name evidence="3" type="ORF">J5N97_007000</name>
</gene>
<dbReference type="Pfam" id="PF07741">
    <property type="entry name" value="BRF1"/>
    <property type="match status" value="1"/>
</dbReference>
<feature type="region of interest" description="Disordered" evidence="1">
    <location>
        <begin position="42"/>
        <end position="140"/>
    </location>
</feature>
<feature type="domain" description="Brf1 TBP-binding" evidence="2">
    <location>
        <begin position="12"/>
        <end position="97"/>
    </location>
</feature>
<evidence type="ECO:0000313" key="3">
    <source>
        <dbReference type="EMBL" id="KAJ0988644.1"/>
    </source>
</evidence>
<reference evidence="3" key="1">
    <citation type="submission" date="2021-03" db="EMBL/GenBank/DDBJ databases">
        <authorList>
            <person name="Li Z."/>
            <person name="Yang C."/>
        </authorList>
    </citation>
    <scope>NUCLEOTIDE SEQUENCE</scope>
    <source>
        <strain evidence="3">Dzin_1.0</strain>
        <tissue evidence="3">Leaf</tissue>
    </source>
</reference>
<dbReference type="Gene3D" id="1.20.5.650">
    <property type="entry name" value="Single helix bin"/>
    <property type="match status" value="1"/>
</dbReference>
<dbReference type="InterPro" id="IPR011665">
    <property type="entry name" value="BRF1_TBP-bd_dom"/>
</dbReference>
<evidence type="ECO:0000259" key="2">
    <source>
        <dbReference type="Pfam" id="PF07741"/>
    </source>
</evidence>
<reference evidence="3" key="2">
    <citation type="journal article" date="2022" name="Hortic Res">
        <title>The genome of Dioscorea zingiberensis sheds light on the biosynthesis, origin and evolution of the medicinally important diosgenin saponins.</title>
        <authorList>
            <person name="Li Y."/>
            <person name="Tan C."/>
            <person name="Li Z."/>
            <person name="Guo J."/>
            <person name="Li S."/>
            <person name="Chen X."/>
            <person name="Wang C."/>
            <person name="Dai X."/>
            <person name="Yang H."/>
            <person name="Song W."/>
            <person name="Hou L."/>
            <person name="Xu J."/>
            <person name="Tong Z."/>
            <person name="Xu A."/>
            <person name="Yuan X."/>
            <person name="Wang W."/>
            <person name="Yang Q."/>
            <person name="Chen L."/>
            <person name="Sun Z."/>
            <person name="Wang K."/>
            <person name="Pan B."/>
            <person name="Chen J."/>
            <person name="Bao Y."/>
            <person name="Liu F."/>
            <person name="Qi X."/>
            <person name="Gang D.R."/>
            <person name="Wen J."/>
            <person name="Li J."/>
        </authorList>
    </citation>
    <scope>NUCLEOTIDE SEQUENCE</scope>
    <source>
        <strain evidence="3">Dzin_1.0</strain>
    </source>
</reference>
<comment type="caution">
    <text evidence="3">The sequence shown here is derived from an EMBL/GenBank/DDBJ whole genome shotgun (WGS) entry which is preliminary data.</text>
</comment>
<dbReference type="OrthoDB" id="784014at2759"/>
<name>A0A9D5DCG1_9LILI</name>